<gene>
    <name evidence="2" type="ORF">EBO15_42585</name>
</gene>
<feature type="compositionally biased region" description="Pro residues" evidence="1">
    <location>
        <begin position="1"/>
        <end position="23"/>
    </location>
</feature>
<accession>A0A3M2L4S2</accession>
<dbReference type="Proteomes" id="UP000282674">
    <property type="component" value="Unassembled WGS sequence"/>
</dbReference>
<dbReference type="GO" id="GO:0005829">
    <property type="term" value="C:cytosol"/>
    <property type="evidence" value="ECO:0007669"/>
    <property type="project" value="TreeGrafter"/>
</dbReference>
<dbReference type="GO" id="GO:0009898">
    <property type="term" value="C:cytoplasmic side of plasma membrane"/>
    <property type="evidence" value="ECO:0007669"/>
    <property type="project" value="TreeGrafter"/>
</dbReference>
<organism evidence="2 3">
    <name type="scientific">Actinomadura harenae</name>
    <dbReference type="NCBI Taxonomy" id="2483351"/>
    <lineage>
        <taxon>Bacteria</taxon>
        <taxon>Bacillati</taxon>
        <taxon>Actinomycetota</taxon>
        <taxon>Actinomycetes</taxon>
        <taxon>Streptosporangiales</taxon>
        <taxon>Thermomonosporaceae</taxon>
        <taxon>Actinomadura</taxon>
    </lineage>
</organism>
<dbReference type="GO" id="GO:0005524">
    <property type="term" value="F:ATP binding"/>
    <property type="evidence" value="ECO:0007669"/>
    <property type="project" value="TreeGrafter"/>
</dbReference>
<proteinExistence type="predicted"/>
<dbReference type="SUPFAM" id="SSF52540">
    <property type="entry name" value="P-loop containing nucleoside triphosphate hydrolases"/>
    <property type="match status" value="1"/>
</dbReference>
<dbReference type="GO" id="GO:0016887">
    <property type="term" value="F:ATP hydrolysis activity"/>
    <property type="evidence" value="ECO:0007669"/>
    <property type="project" value="TreeGrafter"/>
</dbReference>
<keyword evidence="3" id="KW-1185">Reference proteome</keyword>
<name>A0A3M2L4S2_9ACTN</name>
<feature type="region of interest" description="Disordered" evidence="1">
    <location>
        <begin position="1"/>
        <end position="31"/>
    </location>
</feature>
<reference evidence="2 3" key="1">
    <citation type="submission" date="2018-10" db="EMBL/GenBank/DDBJ databases">
        <title>Isolation from soil.</title>
        <authorList>
            <person name="Hu J."/>
        </authorList>
    </citation>
    <scope>NUCLEOTIDE SEQUENCE [LARGE SCALE GENOMIC DNA]</scope>
    <source>
        <strain evidence="2 3">NEAU-Ht49</strain>
    </source>
</reference>
<sequence>MRPRPLPPPPEAPRAPEPAITPPDPEHEVTGGGLRRLFHAVGGGHGDTDAEYEQRLQQPFQGSRHIVVLGCTGGAGQTVTALMLGHTFAQHNGEPVVAVDVNPGPGALARRTRSETNETLTGLITRADQIGSLTAMRRYTSQAKSGLDVIAAGKNPLQALDDRDYALAIRTIDRFYSVTLLDAAAAVVARVLPYADQVVLVAPASADAPRAVAMTYEWLDGHGYADLRERAVTVINGVSRRSMDDVEQAEAVARGRCRALVRIPWDDHLSMDRAPRNELKALRAPARRAYLALAGVVAGGFAAVPERYTEQQQEAAR</sequence>
<evidence type="ECO:0000256" key="1">
    <source>
        <dbReference type="SAM" id="MobiDB-lite"/>
    </source>
</evidence>
<evidence type="ECO:0000313" key="2">
    <source>
        <dbReference type="EMBL" id="RMI31523.1"/>
    </source>
</evidence>
<evidence type="ECO:0000313" key="3">
    <source>
        <dbReference type="Proteomes" id="UP000282674"/>
    </source>
</evidence>
<dbReference type="AlphaFoldDB" id="A0A3M2L4S2"/>
<comment type="caution">
    <text evidence="2">The sequence shown here is derived from an EMBL/GenBank/DDBJ whole genome shotgun (WGS) entry which is preliminary data.</text>
</comment>
<dbReference type="GO" id="GO:0051782">
    <property type="term" value="P:negative regulation of cell division"/>
    <property type="evidence" value="ECO:0007669"/>
    <property type="project" value="TreeGrafter"/>
</dbReference>
<protein>
    <submittedName>
        <fullName evidence="2">Uncharacterized protein</fullName>
    </submittedName>
</protein>
<dbReference type="InterPro" id="IPR050625">
    <property type="entry name" value="ParA/MinD_ATPase"/>
</dbReference>
<dbReference type="EMBL" id="RFFG01000213">
    <property type="protein sequence ID" value="RMI31523.1"/>
    <property type="molecule type" value="Genomic_DNA"/>
</dbReference>
<dbReference type="InterPro" id="IPR027417">
    <property type="entry name" value="P-loop_NTPase"/>
</dbReference>
<dbReference type="PANTHER" id="PTHR43384">
    <property type="entry name" value="SEPTUM SITE-DETERMINING PROTEIN MIND HOMOLOG, CHLOROPLASTIC-RELATED"/>
    <property type="match status" value="1"/>
</dbReference>
<dbReference type="PANTHER" id="PTHR43384:SF14">
    <property type="entry name" value="ESX-1 SECRETION-ASSOCIATED PROTEIN ESPI"/>
    <property type="match status" value="1"/>
</dbReference>
<dbReference type="Gene3D" id="3.40.50.300">
    <property type="entry name" value="P-loop containing nucleotide triphosphate hydrolases"/>
    <property type="match status" value="1"/>
</dbReference>